<sequence>MWCWRLIGASLLLLLSSQVQAAQIKNLKSEADVIPPRIELFAKYSITLNSDLEDALKNGLTLPFVYEFKLSKPRMYAWYRQVAEGFGPNAQLTQRLSYQPLTKQYRIATGGVARHFASLEEALMALGQIKNWSVLDGSDIAAEDFAGRLRLRLDSSKLPKTYQVSTIGNTNWQLESGWSDIQLRRNGDSEAVQ</sequence>
<reference evidence="2" key="1">
    <citation type="submission" date="2024-05" db="EMBL/GenBank/DDBJ databases">
        <authorList>
            <person name="Yang L."/>
            <person name="Pan L."/>
        </authorList>
    </citation>
    <scope>NUCLEOTIDE SEQUENCE</scope>
    <source>
        <strain evidence="2">FCG-7</strain>
    </source>
</reference>
<accession>A0AAU7FA85</accession>
<feature type="signal peptide" evidence="1">
    <location>
        <begin position="1"/>
        <end position="21"/>
    </location>
</feature>
<protein>
    <submittedName>
        <fullName evidence="2">DUF4390 domain-containing protein</fullName>
    </submittedName>
</protein>
<evidence type="ECO:0000313" key="2">
    <source>
        <dbReference type="EMBL" id="XBM01427.1"/>
    </source>
</evidence>
<name>A0AAU7FA85_9NEIS</name>
<dbReference type="EMBL" id="CP157355">
    <property type="protein sequence ID" value="XBM01427.1"/>
    <property type="molecule type" value="Genomic_DNA"/>
</dbReference>
<proteinExistence type="predicted"/>
<feature type="chain" id="PRO_5043391884" evidence="1">
    <location>
        <begin position="22"/>
        <end position="193"/>
    </location>
</feature>
<dbReference type="AlphaFoldDB" id="A0AAU7FA85"/>
<dbReference type="RefSeq" id="WP_348945724.1">
    <property type="nucleotide sequence ID" value="NZ_CP157355.1"/>
</dbReference>
<keyword evidence="1" id="KW-0732">Signal</keyword>
<organism evidence="2">
    <name type="scientific">Chitinibacter mangrovi</name>
    <dbReference type="NCBI Taxonomy" id="3153927"/>
    <lineage>
        <taxon>Bacteria</taxon>
        <taxon>Pseudomonadati</taxon>
        <taxon>Pseudomonadota</taxon>
        <taxon>Betaproteobacteria</taxon>
        <taxon>Neisseriales</taxon>
        <taxon>Chitinibacteraceae</taxon>
        <taxon>Chitinibacter</taxon>
    </lineage>
</organism>
<dbReference type="InterPro" id="IPR025500">
    <property type="entry name" value="DUF4390"/>
</dbReference>
<dbReference type="Pfam" id="PF14334">
    <property type="entry name" value="DUF4390"/>
    <property type="match status" value="1"/>
</dbReference>
<gene>
    <name evidence="2" type="ORF">ABHF33_03810</name>
</gene>
<dbReference type="KEGG" id="cmav:ABHF33_03810"/>
<evidence type="ECO:0000256" key="1">
    <source>
        <dbReference type="SAM" id="SignalP"/>
    </source>
</evidence>